<dbReference type="EMBL" id="WJXW01000001">
    <property type="protein sequence ID" value="KAF9741872.1"/>
    <property type="molecule type" value="Genomic_DNA"/>
</dbReference>
<evidence type="ECO:0000256" key="1">
    <source>
        <dbReference type="SAM" id="MobiDB-lite"/>
    </source>
</evidence>
<feature type="compositionally biased region" description="Acidic residues" evidence="1">
    <location>
        <begin position="583"/>
        <end position="592"/>
    </location>
</feature>
<evidence type="ECO:0000313" key="2">
    <source>
        <dbReference type="EMBL" id="KAF9741872.1"/>
    </source>
</evidence>
<keyword evidence="3" id="KW-1185">Reference proteome</keyword>
<feature type="compositionally biased region" description="Acidic residues" evidence="1">
    <location>
        <begin position="239"/>
        <end position="251"/>
    </location>
</feature>
<organism evidence="2 3">
    <name type="scientific">Paraphaeosphaeria minitans</name>
    <dbReference type="NCBI Taxonomy" id="565426"/>
    <lineage>
        <taxon>Eukaryota</taxon>
        <taxon>Fungi</taxon>
        <taxon>Dikarya</taxon>
        <taxon>Ascomycota</taxon>
        <taxon>Pezizomycotina</taxon>
        <taxon>Dothideomycetes</taxon>
        <taxon>Pleosporomycetidae</taxon>
        <taxon>Pleosporales</taxon>
        <taxon>Massarineae</taxon>
        <taxon>Didymosphaeriaceae</taxon>
        <taxon>Paraphaeosphaeria</taxon>
    </lineage>
</organism>
<name>A0A9P6GU36_9PLEO</name>
<reference evidence="2" key="1">
    <citation type="journal article" date="2020" name="Mol. Plant Microbe Interact.">
        <title>Genome Sequence of the Biocontrol Agent Coniothyrium minitans strain Conio (IMI 134523).</title>
        <authorList>
            <person name="Patel D."/>
            <person name="Shittu T.A."/>
            <person name="Baroncelli R."/>
            <person name="Muthumeenakshi S."/>
            <person name="Osborne T.H."/>
            <person name="Janganan T.K."/>
            <person name="Sreenivasaprasad S."/>
        </authorList>
    </citation>
    <scope>NUCLEOTIDE SEQUENCE</scope>
    <source>
        <strain evidence="2">Conio</strain>
    </source>
</reference>
<dbReference type="OrthoDB" id="3790813at2759"/>
<sequence>MGLRSWLRSHAKQMPANMALGKLDADAALKEKQIVESKASISATTVRAHTDTASLDESSADILLDPHPSNCSASSMAKTQIADSIATPPVDVSPDNASDMSFVIIDVNDEETALDPARRLNSSAELSTEEQMADSNPTSAADILLDDGNIASHPLSYSDATLVDQQTVDSDTAPSEDFLLDSGSVWSFEIIDEEYVTKHGLTAPNEAHADAPAPSVSEVPLTEYNHVDKDAGETKGVAEDAEESAEEDEVDGPPLLSNDTSTADNKRVTDDAVLPSDIDSNPDPPNGASNEVWGFDDKEIPLKEDADTFIIPRLKYPSERNGALKDELAAAVRTPVATAARAGGAAKQMAEAVLAPRALKRAFDNVKGTVADGVANYLNAVTAGYDVPEIAGCIIEPIIAIKDRMPTQEVTDKLVDQATDKAQALFGMGKMRRFAKTDPLNASGMAYMVDAYRVFAHEMCREALQALVDDGICHKWQINGDRPILKCRCLLEQALATFYLQHKQNMQPEELMAAVPSWFVDKKNGCFTLKLFAMWKVYDDPDVGSRSEFLATNFTLPEALCKMSTASVCADPAPMTKKKGEGEPDDGIEDADVILHDVEDSDRTDENEDDGVVWLDDEDSEGDDE</sequence>
<dbReference type="Proteomes" id="UP000756921">
    <property type="component" value="Unassembled WGS sequence"/>
</dbReference>
<dbReference type="AlphaFoldDB" id="A0A9P6GU36"/>
<feature type="region of interest" description="Disordered" evidence="1">
    <location>
        <begin position="572"/>
        <end position="625"/>
    </location>
</feature>
<proteinExistence type="predicted"/>
<gene>
    <name evidence="2" type="ORF">PMIN01_01411</name>
</gene>
<protein>
    <submittedName>
        <fullName evidence="2">Uncharacterized protein</fullName>
    </submittedName>
</protein>
<feature type="compositionally biased region" description="Basic and acidic residues" evidence="1">
    <location>
        <begin position="226"/>
        <end position="238"/>
    </location>
</feature>
<evidence type="ECO:0000313" key="3">
    <source>
        <dbReference type="Proteomes" id="UP000756921"/>
    </source>
</evidence>
<feature type="region of interest" description="Disordered" evidence="1">
    <location>
        <begin position="226"/>
        <end position="293"/>
    </location>
</feature>
<comment type="caution">
    <text evidence="2">The sequence shown here is derived from an EMBL/GenBank/DDBJ whole genome shotgun (WGS) entry which is preliminary data.</text>
</comment>
<feature type="compositionally biased region" description="Acidic residues" evidence="1">
    <location>
        <begin position="599"/>
        <end position="625"/>
    </location>
</feature>
<accession>A0A9P6GU36</accession>